<gene>
    <name evidence="2" type="ORF">KC01_LOCUS39883</name>
</gene>
<reference evidence="2 3" key="1">
    <citation type="submission" date="2024-04" db="EMBL/GenBank/DDBJ databases">
        <authorList>
            <person name="Waldvogel A.-M."/>
            <person name="Schoenle A."/>
        </authorList>
    </citation>
    <scope>NUCLEOTIDE SEQUENCE [LARGE SCALE GENOMIC DNA]</scope>
</reference>
<keyword evidence="3" id="KW-1185">Reference proteome</keyword>
<feature type="compositionally biased region" description="Basic and acidic residues" evidence="1">
    <location>
        <begin position="93"/>
        <end position="105"/>
    </location>
</feature>
<dbReference type="Proteomes" id="UP001497482">
    <property type="component" value="Chromosome 8"/>
</dbReference>
<evidence type="ECO:0000313" key="2">
    <source>
        <dbReference type="EMBL" id="CAL1613720.1"/>
    </source>
</evidence>
<feature type="region of interest" description="Disordered" evidence="1">
    <location>
        <begin position="83"/>
        <end position="105"/>
    </location>
</feature>
<name>A0AAV2MK69_KNICA</name>
<dbReference type="AlphaFoldDB" id="A0AAV2MK69"/>
<organism evidence="2 3">
    <name type="scientific">Knipowitschia caucasica</name>
    <name type="common">Caucasian dwarf goby</name>
    <name type="synonym">Pomatoschistus caucasicus</name>
    <dbReference type="NCBI Taxonomy" id="637954"/>
    <lineage>
        <taxon>Eukaryota</taxon>
        <taxon>Metazoa</taxon>
        <taxon>Chordata</taxon>
        <taxon>Craniata</taxon>
        <taxon>Vertebrata</taxon>
        <taxon>Euteleostomi</taxon>
        <taxon>Actinopterygii</taxon>
        <taxon>Neopterygii</taxon>
        <taxon>Teleostei</taxon>
        <taxon>Neoteleostei</taxon>
        <taxon>Acanthomorphata</taxon>
        <taxon>Gobiaria</taxon>
        <taxon>Gobiiformes</taxon>
        <taxon>Gobioidei</taxon>
        <taxon>Gobiidae</taxon>
        <taxon>Gobiinae</taxon>
        <taxon>Knipowitschia</taxon>
    </lineage>
</organism>
<dbReference type="EMBL" id="OZ035830">
    <property type="protein sequence ID" value="CAL1613720.1"/>
    <property type="molecule type" value="Genomic_DNA"/>
</dbReference>
<accession>A0AAV2MK69</accession>
<evidence type="ECO:0000256" key="1">
    <source>
        <dbReference type="SAM" id="MobiDB-lite"/>
    </source>
</evidence>
<protein>
    <submittedName>
        <fullName evidence="2">Uncharacterized protein</fullName>
    </submittedName>
</protein>
<feature type="region of interest" description="Disordered" evidence="1">
    <location>
        <begin position="1"/>
        <end position="39"/>
    </location>
</feature>
<proteinExistence type="predicted"/>
<sequence>MPSSESPDLTRPYSGCKRTRGAPNQQDTRRERTPPAPRHIHTAARALAVGLMSNVTGAFEGKEPTQRGTVRRLLRLEAHAISSTRSVNAVPSDKQDQSDEQGHNC</sequence>
<evidence type="ECO:0000313" key="3">
    <source>
        <dbReference type="Proteomes" id="UP001497482"/>
    </source>
</evidence>